<evidence type="ECO:0000313" key="10">
    <source>
        <dbReference type="Proteomes" id="UP001140949"/>
    </source>
</evidence>
<organism evidence="9 10">
    <name type="scientific">Iris pallida</name>
    <name type="common">Sweet iris</name>
    <dbReference type="NCBI Taxonomy" id="29817"/>
    <lineage>
        <taxon>Eukaryota</taxon>
        <taxon>Viridiplantae</taxon>
        <taxon>Streptophyta</taxon>
        <taxon>Embryophyta</taxon>
        <taxon>Tracheophyta</taxon>
        <taxon>Spermatophyta</taxon>
        <taxon>Magnoliopsida</taxon>
        <taxon>Liliopsida</taxon>
        <taxon>Asparagales</taxon>
        <taxon>Iridaceae</taxon>
        <taxon>Iridoideae</taxon>
        <taxon>Irideae</taxon>
        <taxon>Iris</taxon>
    </lineage>
</organism>
<feature type="transmembrane region" description="Helical" evidence="7">
    <location>
        <begin position="92"/>
        <end position="112"/>
    </location>
</feature>
<feature type="transmembrane region" description="Helical" evidence="7">
    <location>
        <begin position="66"/>
        <end position="85"/>
    </location>
</feature>
<dbReference type="GO" id="GO:0005375">
    <property type="term" value="F:copper ion transmembrane transporter activity"/>
    <property type="evidence" value="ECO:0007669"/>
    <property type="project" value="UniProtKB-UniRule"/>
</dbReference>
<keyword evidence="10" id="KW-1185">Reference proteome</keyword>
<dbReference type="InterPro" id="IPR007274">
    <property type="entry name" value="Cop_transporter"/>
</dbReference>
<sequence>MNMGGGGGGDGHDMGMTMPPPSSTAGGGMHGGGMGMGMGTMHMTFFWGHRVDILFSGWPGGRRHGVGMYLLALLFVFALSALVELLSYLPRLAAVGGGGGGGGLVLTGIATLRTGLSYLVMLAVMSFNAGVLIAAVLGHAVGYYVFGSGAVLGRGRRKEQAPAPAQEEETLQHKC</sequence>
<reference evidence="9" key="1">
    <citation type="journal article" date="2023" name="GigaByte">
        <title>Genome assembly of the bearded iris, Iris pallida Lam.</title>
        <authorList>
            <person name="Bruccoleri R.E."/>
            <person name="Oakeley E.J."/>
            <person name="Faust A.M.E."/>
            <person name="Altorfer M."/>
            <person name="Dessus-Babus S."/>
            <person name="Burckhardt D."/>
            <person name="Oertli M."/>
            <person name="Naumann U."/>
            <person name="Petersen F."/>
            <person name="Wong J."/>
        </authorList>
    </citation>
    <scope>NUCLEOTIDE SEQUENCE</scope>
    <source>
        <strain evidence="9">GSM-AAB239-AS_SAM_17_03QT</strain>
    </source>
</reference>
<proteinExistence type="inferred from homology"/>
<comment type="caution">
    <text evidence="9">The sequence shown here is derived from an EMBL/GenBank/DDBJ whole genome shotgun (WGS) entry which is preliminary data.</text>
</comment>
<keyword evidence="3 7" id="KW-0187">Copper transport</keyword>
<evidence type="ECO:0000256" key="5">
    <source>
        <dbReference type="ARBA" id="ARBA00023008"/>
    </source>
</evidence>
<reference evidence="9" key="2">
    <citation type="submission" date="2023-04" db="EMBL/GenBank/DDBJ databases">
        <authorList>
            <person name="Bruccoleri R.E."/>
            <person name="Oakeley E.J."/>
            <person name="Faust A.-M."/>
            <person name="Dessus-Babus S."/>
            <person name="Altorfer M."/>
            <person name="Burckhardt D."/>
            <person name="Oertli M."/>
            <person name="Naumann U."/>
            <person name="Petersen F."/>
            <person name="Wong J."/>
        </authorList>
    </citation>
    <scope>NUCLEOTIDE SEQUENCE</scope>
    <source>
        <strain evidence="9">GSM-AAB239-AS_SAM_17_03QT</strain>
        <tissue evidence="9">Leaf</tissue>
    </source>
</reference>
<dbReference type="Pfam" id="PF04145">
    <property type="entry name" value="Ctr"/>
    <property type="match status" value="1"/>
</dbReference>
<name>A0AAX6GQK5_IRIPA</name>
<keyword evidence="5 7" id="KW-0186">Copper</keyword>
<gene>
    <name evidence="9" type="ORF">M6B38_352430</name>
</gene>
<dbReference type="PANTHER" id="PTHR12483:SF117">
    <property type="entry name" value="COPPER TRANSPORTER 3"/>
    <property type="match status" value="1"/>
</dbReference>
<evidence type="ECO:0000256" key="3">
    <source>
        <dbReference type="ARBA" id="ARBA00022796"/>
    </source>
</evidence>
<evidence type="ECO:0000256" key="2">
    <source>
        <dbReference type="ARBA" id="ARBA00022692"/>
    </source>
</evidence>
<accession>A0AAX6GQK5</accession>
<keyword evidence="7" id="KW-0813">Transport</keyword>
<protein>
    <recommendedName>
        <fullName evidence="7">Copper transport protein</fullName>
    </recommendedName>
</protein>
<keyword evidence="6 7" id="KW-0472">Membrane</keyword>
<evidence type="ECO:0000256" key="6">
    <source>
        <dbReference type="ARBA" id="ARBA00023136"/>
    </source>
</evidence>
<evidence type="ECO:0000256" key="1">
    <source>
        <dbReference type="ARBA" id="ARBA00006921"/>
    </source>
</evidence>
<evidence type="ECO:0000256" key="7">
    <source>
        <dbReference type="RuleBase" id="RU367022"/>
    </source>
</evidence>
<dbReference type="Proteomes" id="UP001140949">
    <property type="component" value="Unassembled WGS sequence"/>
</dbReference>
<evidence type="ECO:0000256" key="8">
    <source>
        <dbReference type="SAM" id="MobiDB-lite"/>
    </source>
</evidence>
<comment type="similarity">
    <text evidence="1 7">Belongs to the copper transporter (Ctr) (TC 1.A.56) family. SLC31A subfamily.</text>
</comment>
<keyword evidence="2 7" id="KW-0812">Transmembrane</keyword>
<feature type="transmembrane region" description="Helical" evidence="7">
    <location>
        <begin position="118"/>
        <end position="146"/>
    </location>
</feature>
<feature type="region of interest" description="Disordered" evidence="8">
    <location>
        <begin position="1"/>
        <end position="26"/>
    </location>
</feature>
<keyword evidence="7" id="KW-0406">Ion transport</keyword>
<comment type="subcellular location">
    <subcellularLocation>
        <location evidence="7">Membrane</location>
        <topology evidence="7">Multi-pass membrane protein</topology>
    </subcellularLocation>
</comment>
<dbReference type="AlphaFoldDB" id="A0AAX6GQK5"/>
<evidence type="ECO:0000256" key="4">
    <source>
        <dbReference type="ARBA" id="ARBA00022989"/>
    </source>
</evidence>
<dbReference type="EMBL" id="JANAVB010017196">
    <property type="protein sequence ID" value="KAJ6830843.1"/>
    <property type="molecule type" value="Genomic_DNA"/>
</dbReference>
<evidence type="ECO:0000313" key="9">
    <source>
        <dbReference type="EMBL" id="KAJ6830843.1"/>
    </source>
</evidence>
<keyword evidence="4 7" id="KW-1133">Transmembrane helix</keyword>
<dbReference type="PANTHER" id="PTHR12483">
    <property type="entry name" value="SOLUTE CARRIER FAMILY 31 COPPER TRANSPORTERS"/>
    <property type="match status" value="1"/>
</dbReference>
<dbReference type="GO" id="GO:0005886">
    <property type="term" value="C:plasma membrane"/>
    <property type="evidence" value="ECO:0007669"/>
    <property type="project" value="TreeGrafter"/>
</dbReference>